<keyword evidence="1" id="KW-1133">Transmembrane helix</keyword>
<evidence type="ECO:0000313" key="2">
    <source>
        <dbReference type="EMBL" id="SDL37299.1"/>
    </source>
</evidence>
<proteinExistence type="predicted"/>
<name>A0A1G9JID1_9ACTN</name>
<keyword evidence="3" id="KW-1185">Reference proteome</keyword>
<dbReference type="InterPro" id="IPR050834">
    <property type="entry name" value="Glycosyltransf_2"/>
</dbReference>
<dbReference type="OrthoDB" id="3734530at2"/>
<feature type="transmembrane region" description="Helical" evidence="1">
    <location>
        <begin position="460"/>
        <end position="481"/>
    </location>
</feature>
<keyword evidence="2" id="KW-0808">Transferase</keyword>
<dbReference type="EMBL" id="FNGP01000002">
    <property type="protein sequence ID" value="SDL37299.1"/>
    <property type="molecule type" value="Genomic_DNA"/>
</dbReference>
<dbReference type="PANTHER" id="PTHR43685:SF3">
    <property type="entry name" value="SLR2126 PROTEIN"/>
    <property type="match status" value="1"/>
</dbReference>
<dbReference type="Gene3D" id="3.90.550.10">
    <property type="entry name" value="Spore Coat Polysaccharide Biosynthesis Protein SpsA, Chain A"/>
    <property type="match status" value="1"/>
</dbReference>
<feature type="transmembrane region" description="Helical" evidence="1">
    <location>
        <begin position="551"/>
        <end position="575"/>
    </location>
</feature>
<dbReference type="GO" id="GO:0016740">
    <property type="term" value="F:transferase activity"/>
    <property type="evidence" value="ECO:0007669"/>
    <property type="project" value="UniProtKB-KW"/>
</dbReference>
<feature type="transmembrane region" description="Helical" evidence="1">
    <location>
        <begin position="958"/>
        <end position="978"/>
    </location>
</feature>
<dbReference type="AlphaFoldDB" id="A0A1G9JID1"/>
<feature type="transmembrane region" description="Helical" evidence="1">
    <location>
        <begin position="389"/>
        <end position="412"/>
    </location>
</feature>
<feature type="transmembrane region" description="Helical" evidence="1">
    <location>
        <begin position="493"/>
        <end position="511"/>
    </location>
</feature>
<feature type="transmembrane region" description="Helical" evidence="1">
    <location>
        <begin position="731"/>
        <end position="749"/>
    </location>
</feature>
<evidence type="ECO:0000313" key="3">
    <source>
        <dbReference type="Proteomes" id="UP000199475"/>
    </source>
</evidence>
<feature type="transmembrane region" description="Helical" evidence="1">
    <location>
        <begin position="669"/>
        <end position="689"/>
    </location>
</feature>
<keyword evidence="1" id="KW-0472">Membrane</keyword>
<dbReference type="RefSeq" id="WP_093250059.1">
    <property type="nucleotide sequence ID" value="NZ_FNGP01000002.1"/>
</dbReference>
<dbReference type="PANTHER" id="PTHR43685">
    <property type="entry name" value="GLYCOSYLTRANSFERASE"/>
    <property type="match status" value="1"/>
</dbReference>
<dbReference type="SUPFAM" id="SSF53448">
    <property type="entry name" value="Nucleotide-diphospho-sugar transferases"/>
    <property type="match status" value="1"/>
</dbReference>
<gene>
    <name evidence="2" type="ORF">SAMN04488242_1272</name>
</gene>
<reference evidence="2 3" key="1">
    <citation type="submission" date="2016-10" db="EMBL/GenBank/DDBJ databases">
        <authorList>
            <person name="de Groot N.N."/>
        </authorList>
    </citation>
    <scope>NUCLEOTIDE SEQUENCE [LARGE SCALE GENOMIC DNA]</scope>
    <source>
        <strain evidence="2 3">CGMCC 1.9159</strain>
    </source>
</reference>
<dbReference type="STRING" id="686624.SAMN04488242_1272"/>
<protein>
    <submittedName>
        <fullName evidence="2">Glycosyltransferase, GT2 family</fullName>
    </submittedName>
</protein>
<sequence length="991" mass="103259">MSEPDEGHRFKDLWAWADEEGEEQHVPPVDPAFVTAVMVVRDAGGWLDQQLAALDDLDPRPARIVAVDAGSEDDSPRILAEALASGSIDELVTVGRDTTFAESVLAGSGDSTPPWLWILHDDSAPEPDALGHLLAAAPSADVLFPKLLAPRRRNYPDVIAEAGQSISRTGQRVGAAEEGEIDQHQIEPSAILGGSTAGMLVRGDAWRELGGLAPELPGSRDGVDFGWRANVAGWRVVTTPLAALVHRSSGRTQERPSRVHPHYDDRLAALRVVGARGTGGARLALSSWARALGFLLAKSPAYAAAELRAHRRYAATPEATRALAARIPEGDASYAEDLLPERFWAVRNALDRIGSGIMDRYRDFTEPDTTLDDLTSDEFSAHSSTQRRLVSPGALLATVFLVVGIAAAWRLWGAGTLVGGGLLPAPDGVTAAWEAYGADGAPWLGIAAVLGTAALGQPLIVSYALVLLGPLLAALAAHSLLRSVGVAPWPSSIAAAAWASSVLVLGLPAAGDVSGLVLAMAGPLLVKACLAVATDDSIGAESLRAPARAAFWLFVVAAFWPFALLLATAGAAAVVVWQRARFAQWAVPVVAVWLLFAPWLPELFRNPGRWLTGADPLAWPDLPPSGYALLVGRIVESGIPVWLSVSFTVGLALAAAWSLTRVPSPAARWAVAGVIAVGLVAGAGASRLAVTVDGDQTRALVTAWALVVVGGMIAAVVLAHPADGRARRDPALLAVAAVAAVAAGAWPFVGLQGPVRTDPANLPGYVYDVVGSPRASRALLIAKADGRLEWNIVDRERPRWGSGERAPAGEFGTDFEGLVQAFSGGNVPEDLAERLRTLAVSHVWLDGFGDDEILAIGNAAGLTHSAASETAEVFTVVGLVSRANVVDGGTATPVADGIVPEGVDDRVLTVSAPRDAELEVRVGGTELAPAAEAGELPTYALGEAHGVLEFGEPREAFAGWWTAVLLAALALLAAPTMATGSGARRGDEEVA</sequence>
<keyword evidence="1" id="KW-0812">Transmembrane</keyword>
<feature type="transmembrane region" description="Helical" evidence="1">
    <location>
        <begin position="582"/>
        <end position="600"/>
    </location>
</feature>
<accession>A0A1G9JID1</accession>
<evidence type="ECO:0000256" key="1">
    <source>
        <dbReference type="SAM" id="Phobius"/>
    </source>
</evidence>
<dbReference type="InterPro" id="IPR029044">
    <property type="entry name" value="Nucleotide-diphossugar_trans"/>
</dbReference>
<dbReference type="Pfam" id="PF13641">
    <property type="entry name" value="Glyco_tranf_2_3"/>
    <property type="match status" value="1"/>
</dbReference>
<dbReference type="Proteomes" id="UP000199475">
    <property type="component" value="Unassembled WGS sequence"/>
</dbReference>
<feature type="transmembrane region" description="Helical" evidence="1">
    <location>
        <begin position="639"/>
        <end position="657"/>
    </location>
</feature>
<feature type="transmembrane region" description="Helical" evidence="1">
    <location>
        <begin position="701"/>
        <end position="719"/>
    </location>
</feature>
<organism evidence="2 3">
    <name type="scientific">Tessaracoccus oleiagri</name>
    <dbReference type="NCBI Taxonomy" id="686624"/>
    <lineage>
        <taxon>Bacteria</taxon>
        <taxon>Bacillati</taxon>
        <taxon>Actinomycetota</taxon>
        <taxon>Actinomycetes</taxon>
        <taxon>Propionibacteriales</taxon>
        <taxon>Propionibacteriaceae</taxon>
        <taxon>Tessaracoccus</taxon>
    </lineage>
</organism>